<evidence type="ECO:0000256" key="1">
    <source>
        <dbReference type="ARBA" id="ARBA00022549"/>
    </source>
</evidence>
<evidence type="ECO:0000313" key="4">
    <source>
        <dbReference type="Proteomes" id="UP000651156"/>
    </source>
</evidence>
<proteinExistence type="predicted"/>
<dbReference type="SUPFAM" id="SSF48371">
    <property type="entry name" value="ARM repeat"/>
    <property type="match status" value="1"/>
</dbReference>
<keyword evidence="2" id="KW-0605">Phycobilisome</keyword>
<dbReference type="InterPro" id="IPR016024">
    <property type="entry name" value="ARM-type_fold"/>
</dbReference>
<organism evidence="3 4">
    <name type="scientific">Gloeocapsopsis crepidinum LEGE 06123</name>
    <dbReference type="NCBI Taxonomy" id="588587"/>
    <lineage>
        <taxon>Bacteria</taxon>
        <taxon>Bacillati</taxon>
        <taxon>Cyanobacteriota</taxon>
        <taxon>Cyanophyceae</taxon>
        <taxon>Oscillatoriophycideae</taxon>
        <taxon>Chroococcales</taxon>
        <taxon>Chroococcaceae</taxon>
        <taxon>Gloeocapsopsis</taxon>
    </lineage>
</organism>
<protein>
    <submittedName>
        <fullName evidence="3">HEAT repeat domain-containing protein</fullName>
    </submittedName>
</protein>
<dbReference type="Gene3D" id="1.25.10.10">
    <property type="entry name" value="Leucine-rich Repeat Variant"/>
    <property type="match status" value="1"/>
</dbReference>
<name>A0ABR9UP32_9CHRO</name>
<evidence type="ECO:0000313" key="3">
    <source>
        <dbReference type="EMBL" id="MBE9190046.1"/>
    </source>
</evidence>
<dbReference type="InterPro" id="IPR011989">
    <property type="entry name" value="ARM-like"/>
</dbReference>
<comment type="caution">
    <text evidence="3">The sequence shown here is derived from an EMBL/GenBank/DDBJ whole genome shotgun (WGS) entry which is preliminary data.</text>
</comment>
<dbReference type="RefSeq" id="WP_193931254.1">
    <property type="nucleotide sequence ID" value="NZ_CAWPMZ010000016.1"/>
</dbReference>
<evidence type="ECO:0000256" key="2">
    <source>
        <dbReference type="ARBA" id="ARBA00022738"/>
    </source>
</evidence>
<reference evidence="3 4" key="1">
    <citation type="submission" date="2020-10" db="EMBL/GenBank/DDBJ databases">
        <authorList>
            <person name="Castelo-Branco R."/>
            <person name="Eusebio N."/>
            <person name="Adriana R."/>
            <person name="Vieira A."/>
            <person name="Brugerolle De Fraissinette N."/>
            <person name="Rezende De Castro R."/>
            <person name="Schneider M.P."/>
            <person name="Vasconcelos V."/>
            <person name="Leao P.N."/>
        </authorList>
    </citation>
    <scope>NUCLEOTIDE SEQUENCE [LARGE SCALE GENOMIC DNA]</scope>
    <source>
        <strain evidence="3 4">LEGE 06123</strain>
    </source>
</reference>
<dbReference type="Pfam" id="PF13646">
    <property type="entry name" value="HEAT_2"/>
    <property type="match status" value="1"/>
</dbReference>
<dbReference type="Proteomes" id="UP000651156">
    <property type="component" value="Unassembled WGS sequence"/>
</dbReference>
<accession>A0ABR9UP32</accession>
<gene>
    <name evidence="3" type="ORF">IQ230_06660</name>
</gene>
<sequence>MKQLDWQNLLEKLSQASDEDAVEAAKLLSQQYHEQSILSLIQFARSKQPPHRRELALYALAWMHNPQFVDTFIQILGDLSEVENVRGQAAEALGMLFDQNSGQIYYHKAESALLEHVSDLSPVVRFWCCYGLGNMRSHRAVEQLKAIQAQDHVLCPGWWYVSKEAEDALARIVGQGNNDPTLANLATFAEEDRVLAELGMSDYTAMLEQED</sequence>
<keyword evidence="1" id="KW-0042">Antenna complex</keyword>
<dbReference type="EMBL" id="JADEWN010000011">
    <property type="protein sequence ID" value="MBE9190046.1"/>
    <property type="molecule type" value="Genomic_DNA"/>
</dbReference>
<keyword evidence="4" id="KW-1185">Reference proteome</keyword>